<gene>
    <name evidence="10" type="ORF">PENSUB_11843</name>
</gene>
<evidence type="ECO:0000259" key="8">
    <source>
        <dbReference type="Pfam" id="PF10337"/>
    </source>
</evidence>
<keyword evidence="4 6" id="KW-0472">Membrane</keyword>
<sequence>MATRTSTRESDSSGSSSEGPSLSRRGTYASRATTANEKKTLWGWIKKTWERTGLDQPTILLMMKGGLAPAIAVSIYQASDVADEYTTLGYLMAIVSILGFAIMPRAKFIQMMIFDVLAVCIAACFALLTMYSSVKARQHTSTKVTSQSYNSSASAVSGVWLFFQIWLVHTFRAKYPQFQFPVIIYAIFANVSSVYAPQMVNMAAAIQLVEQLLRTFLSGLAIATAVSLFILPMTSRKAVRKQMAGYIGGLRSALGAHAAYFESLESDDMFGRAETYDDSREKFGKKGKVYSPEAEDIRAAIRQITDLHAKLHGDLSFAKREFALGKLGPDDLQLIFRHLRQIMIPVVGLSFVVDIFQRLSDYNRWNAPLDPNAETVPEEIRSRAVRDWNDIMRAVHDPFAEMIQTIDEGLLHTSYVFRLTKPPKKSASAAPTNNEAEEEAKDVEASAGNTAPGEKAFTAHFEKKLGEFRSAKRIALQTWAEEKGVKLPPDFFDHPSSMGSLKGDFFSASSSFQDRSRRQLYLFLYMEQLLYSTGKTVLEFVQYADDVAAKGKLSRTRLIIPGSKRMIKWVKSWLKAEDNHEDDNMGDVHAQNSSLELGEAYKHRKDPEHLPPSTAFEKFGDKVRVIPWFLRSFESNYGFRVACATMTIAIVALLHDTQSFFTKQRLVWAMIMVNLSMSPTSGQSIFSFVLRIAGTTIAMVASLLVWYIPGQKTPGVIVFLFLFVSCAFYVPIKIFRFRVIGIISIVTTTMIIGYELQVRKVGEQVATSNGQPYYPIYLLAPYRLATVSGGIAVAFLWTFFPYPISEHSVLRQSLGASLYLLANYYSIIHETISARMRGDEGDMTLKSSAGRKLEKARHKVFSKQMLMLNGLRTYSEFLRWGVPIGGRFPKKQYDSIIVCVENIVSYLSLLGYASDTLMRLGDDEDDETGSAWMHDFRRLVGTANVTTHEVTSLLCLLSASITNRQPLPPYLKAPRPYSFSKRLEALDSDILSIKHIAEPGFAAFAVLQISTRCIVGDVERLMKHVKGLVGELDFSFHAVSTLDARIADSRYTSRAPSRVSVNEIQAADREKKD</sequence>
<keyword evidence="2 6" id="KW-0812">Transmembrane</keyword>
<evidence type="ECO:0000256" key="6">
    <source>
        <dbReference type="SAM" id="Phobius"/>
    </source>
</evidence>
<dbReference type="GO" id="GO:0016020">
    <property type="term" value="C:membrane"/>
    <property type="evidence" value="ECO:0007669"/>
    <property type="project" value="UniProtKB-SubCell"/>
</dbReference>
<feature type="region of interest" description="Disordered" evidence="5">
    <location>
        <begin position="423"/>
        <end position="451"/>
    </location>
</feature>
<evidence type="ECO:0000256" key="4">
    <source>
        <dbReference type="ARBA" id="ARBA00023136"/>
    </source>
</evidence>
<dbReference type="InterPro" id="IPR018820">
    <property type="entry name" value="BRE4-related_DUF2421"/>
</dbReference>
<protein>
    <recommendedName>
        <fullName evidence="12">ER transporter 6TM N-terminal domain-containing protein</fullName>
    </recommendedName>
</protein>
<evidence type="ECO:0000256" key="5">
    <source>
        <dbReference type="SAM" id="MobiDB-lite"/>
    </source>
</evidence>
<feature type="transmembrane region" description="Helical" evidence="6">
    <location>
        <begin position="637"/>
        <end position="654"/>
    </location>
</feature>
<feature type="domain" description="DUF2421" evidence="7">
    <location>
        <begin position="801"/>
        <end position="1031"/>
    </location>
</feature>
<evidence type="ECO:0000259" key="7">
    <source>
        <dbReference type="Pfam" id="PF10334"/>
    </source>
</evidence>
<dbReference type="PANTHER" id="PTHR37994:SF4">
    <property type="entry name" value="ER TRANSPORTER 6TM N-TERMINAL DOMAIN-CONTAINING PROTEIN-RELATED"/>
    <property type="match status" value="1"/>
</dbReference>
<feature type="domain" description="Putative ER transporter 6TM N-terminal" evidence="8">
    <location>
        <begin position="147"/>
        <end position="480"/>
    </location>
</feature>
<feature type="transmembrane region" description="Helical" evidence="6">
    <location>
        <begin position="151"/>
        <end position="168"/>
    </location>
</feature>
<feature type="transmembrane region" description="Helical" evidence="6">
    <location>
        <begin position="776"/>
        <end position="797"/>
    </location>
</feature>
<evidence type="ECO:0000313" key="11">
    <source>
        <dbReference type="Proteomes" id="UP000186955"/>
    </source>
</evidence>
<feature type="transmembrane region" description="Helical" evidence="6">
    <location>
        <begin position="715"/>
        <end position="732"/>
    </location>
</feature>
<evidence type="ECO:0000313" key="10">
    <source>
        <dbReference type="EMBL" id="OKO94576.1"/>
    </source>
</evidence>
<keyword evidence="11" id="KW-1185">Reference proteome</keyword>
<organism evidence="10 11">
    <name type="scientific">Penicillium subrubescens</name>
    <dbReference type="NCBI Taxonomy" id="1316194"/>
    <lineage>
        <taxon>Eukaryota</taxon>
        <taxon>Fungi</taxon>
        <taxon>Dikarya</taxon>
        <taxon>Ascomycota</taxon>
        <taxon>Pezizomycotina</taxon>
        <taxon>Eurotiomycetes</taxon>
        <taxon>Eurotiomycetidae</taxon>
        <taxon>Eurotiales</taxon>
        <taxon>Aspergillaceae</taxon>
        <taxon>Penicillium</taxon>
    </lineage>
</organism>
<feature type="transmembrane region" description="Helical" evidence="6">
    <location>
        <begin position="85"/>
        <end position="103"/>
    </location>
</feature>
<dbReference type="AlphaFoldDB" id="A0A1Q5T2Y7"/>
<dbReference type="PANTHER" id="PTHR37994">
    <property type="entry name" value="ARAE_2_N DOMAIN-CONTAINING PROTEIN-RELATED"/>
    <property type="match status" value="1"/>
</dbReference>
<feature type="domain" description="Putative ER transporter 6TM N-terminal" evidence="8">
    <location>
        <begin position="46"/>
        <end position="143"/>
    </location>
</feature>
<dbReference type="InterPro" id="IPR018823">
    <property type="entry name" value="ArAE_2_N"/>
</dbReference>
<feature type="region of interest" description="Disordered" evidence="5">
    <location>
        <begin position="1"/>
        <end position="29"/>
    </location>
</feature>
<dbReference type="Pfam" id="PF13515">
    <property type="entry name" value="FUSC_2"/>
    <property type="match status" value="1"/>
</dbReference>
<evidence type="ECO:0000256" key="3">
    <source>
        <dbReference type="ARBA" id="ARBA00022989"/>
    </source>
</evidence>
<proteinExistence type="predicted"/>
<dbReference type="Pfam" id="PF10337">
    <property type="entry name" value="ArAE_2_N"/>
    <property type="match status" value="2"/>
</dbReference>
<feature type="transmembrane region" description="Helical" evidence="6">
    <location>
        <begin position="180"/>
        <end position="200"/>
    </location>
</feature>
<feature type="transmembrane region" description="Helical" evidence="6">
    <location>
        <begin position="212"/>
        <end position="231"/>
    </location>
</feature>
<feature type="domain" description="Integral membrane bound transporter" evidence="9">
    <location>
        <begin position="660"/>
        <end position="797"/>
    </location>
</feature>
<dbReference type="OrthoDB" id="2274698at2759"/>
<dbReference type="InterPro" id="IPR049453">
    <property type="entry name" value="Memb_transporter_dom"/>
</dbReference>
<evidence type="ECO:0000259" key="9">
    <source>
        <dbReference type="Pfam" id="PF13515"/>
    </source>
</evidence>
<name>A0A1Q5T2Y7_9EURO</name>
<feature type="transmembrane region" description="Helical" evidence="6">
    <location>
        <begin position="738"/>
        <end position="756"/>
    </location>
</feature>
<comment type="caution">
    <text evidence="10">The sequence shown here is derived from an EMBL/GenBank/DDBJ whole genome shotgun (WGS) entry which is preliminary data.</text>
</comment>
<feature type="transmembrane region" description="Helical" evidence="6">
    <location>
        <begin position="112"/>
        <end position="131"/>
    </location>
</feature>
<evidence type="ECO:0000256" key="2">
    <source>
        <dbReference type="ARBA" id="ARBA00022692"/>
    </source>
</evidence>
<feature type="transmembrane region" description="Helical" evidence="6">
    <location>
        <begin position="688"/>
        <end position="708"/>
    </location>
</feature>
<comment type="subcellular location">
    <subcellularLocation>
        <location evidence="1">Membrane</location>
        <topology evidence="1">Multi-pass membrane protein</topology>
    </subcellularLocation>
</comment>
<reference evidence="10 11" key="1">
    <citation type="submission" date="2016-10" db="EMBL/GenBank/DDBJ databases">
        <title>Genome sequence of the ascomycete fungus Penicillium subrubescens.</title>
        <authorList>
            <person name="De Vries R.P."/>
            <person name="Peng M."/>
            <person name="Dilokpimol A."/>
            <person name="Hilden K."/>
            <person name="Makela M.R."/>
            <person name="Grigoriev I."/>
            <person name="Riley R."/>
            <person name="Granchi Z."/>
        </authorList>
    </citation>
    <scope>NUCLEOTIDE SEQUENCE [LARGE SCALE GENOMIC DNA]</scope>
    <source>
        <strain evidence="10 11">CBS 132785</strain>
    </source>
</reference>
<dbReference type="Proteomes" id="UP000186955">
    <property type="component" value="Unassembled WGS sequence"/>
</dbReference>
<evidence type="ECO:0008006" key="12">
    <source>
        <dbReference type="Google" id="ProtNLM"/>
    </source>
</evidence>
<dbReference type="Pfam" id="PF10334">
    <property type="entry name" value="BRE4"/>
    <property type="match status" value="1"/>
</dbReference>
<accession>A0A1Q5T2Y7</accession>
<feature type="compositionally biased region" description="Low complexity" evidence="5">
    <location>
        <begin position="12"/>
        <end position="26"/>
    </location>
</feature>
<dbReference type="EMBL" id="MNBE01000719">
    <property type="protein sequence ID" value="OKO94576.1"/>
    <property type="molecule type" value="Genomic_DNA"/>
</dbReference>
<feature type="compositionally biased region" description="Basic and acidic residues" evidence="5">
    <location>
        <begin position="1"/>
        <end position="11"/>
    </location>
</feature>
<keyword evidence="3 6" id="KW-1133">Transmembrane helix</keyword>
<dbReference type="STRING" id="1316194.A0A1Q5T2Y7"/>
<evidence type="ECO:0000256" key="1">
    <source>
        <dbReference type="ARBA" id="ARBA00004141"/>
    </source>
</evidence>